<evidence type="ECO:0000313" key="4">
    <source>
        <dbReference type="Proteomes" id="UP001198962"/>
    </source>
</evidence>
<reference evidence="3" key="1">
    <citation type="submission" date="2021-10" db="EMBL/GenBank/DDBJ databases">
        <title>Anaerobic single-cell dispensing facilitates the cultivation of human gut bacteria.</title>
        <authorList>
            <person name="Afrizal A."/>
        </authorList>
    </citation>
    <scope>NUCLEOTIDE SEQUENCE</scope>
    <source>
        <strain evidence="3">CLA-AA-H274</strain>
    </source>
</reference>
<dbReference type="GO" id="GO:0016740">
    <property type="term" value="F:transferase activity"/>
    <property type="evidence" value="ECO:0007669"/>
    <property type="project" value="UniProtKB-KW"/>
</dbReference>
<dbReference type="PIRSF" id="PIRSF004976">
    <property type="entry name" value="ATPase_YdaO"/>
    <property type="match status" value="1"/>
</dbReference>
<dbReference type="PANTHER" id="PTHR43686">
    <property type="entry name" value="SULFURTRANSFERASE-RELATED"/>
    <property type="match status" value="1"/>
</dbReference>
<feature type="domain" description="tRNA(Ile)-lysidine/2-thiocytidine synthase N-terminal" evidence="2">
    <location>
        <begin position="26"/>
        <end position="189"/>
    </location>
</feature>
<evidence type="ECO:0000259" key="2">
    <source>
        <dbReference type="Pfam" id="PF01171"/>
    </source>
</evidence>
<dbReference type="CDD" id="cd24138">
    <property type="entry name" value="TtcA-like"/>
    <property type="match status" value="1"/>
</dbReference>
<dbReference type="PANTHER" id="PTHR43686:SF1">
    <property type="entry name" value="AMINOTRAN_5 DOMAIN-CONTAINING PROTEIN"/>
    <property type="match status" value="1"/>
</dbReference>
<dbReference type="Gene3D" id="3.40.50.620">
    <property type="entry name" value="HUPs"/>
    <property type="match status" value="1"/>
</dbReference>
<dbReference type="InterPro" id="IPR014729">
    <property type="entry name" value="Rossmann-like_a/b/a_fold"/>
</dbReference>
<evidence type="ECO:0000256" key="1">
    <source>
        <dbReference type="ARBA" id="ARBA00022679"/>
    </source>
</evidence>
<evidence type="ECO:0000313" key="3">
    <source>
        <dbReference type="EMBL" id="MCC2165268.1"/>
    </source>
</evidence>
<proteinExistence type="predicted"/>
<dbReference type="AlphaFoldDB" id="A0AAE3AP48"/>
<gene>
    <name evidence="3" type="ORF">LKD32_10335</name>
</gene>
<keyword evidence="4" id="KW-1185">Reference proteome</keyword>
<sequence>MQLQRLLSLVRQAVDTYDMIQDGDHIAIGISGGKDSLTLLYALHGLQKFYPRKFSLSASTVDMGIDTMNLEPIRKLCEDFGIPYSVVSTQIGKILFDIRKESNPCSLCAKMRKGALNDEALRLGCNKIAYAHHQDDLIETAMMSLIYEGRFYAFPPVTHLEKTNLTVIRPLMLVKEGDVRGFRNLMQLPVCKNPCPADGHTRREYVKQLLIGIDHENRGAKKRIFHAIVNGNIPDWTSTQKKDDEESQK</sequence>
<dbReference type="Pfam" id="PF01171">
    <property type="entry name" value="ATP_bind_3"/>
    <property type="match status" value="1"/>
</dbReference>
<comment type="caution">
    <text evidence="3">The sequence shown here is derived from an EMBL/GenBank/DDBJ whole genome shotgun (WGS) entry which is preliminary data.</text>
</comment>
<dbReference type="Proteomes" id="UP001198962">
    <property type="component" value="Unassembled WGS sequence"/>
</dbReference>
<name>A0AAE3AP48_9FIRM</name>
<dbReference type="GO" id="GO:0008033">
    <property type="term" value="P:tRNA processing"/>
    <property type="evidence" value="ECO:0007669"/>
    <property type="project" value="InterPro"/>
</dbReference>
<dbReference type="RefSeq" id="WP_308451623.1">
    <property type="nucleotide sequence ID" value="NZ_JAJEPU010000030.1"/>
</dbReference>
<dbReference type="EMBL" id="JAJEPU010000030">
    <property type="protein sequence ID" value="MCC2165268.1"/>
    <property type="molecule type" value="Genomic_DNA"/>
</dbReference>
<protein>
    <submittedName>
        <fullName evidence="3">tRNA 2-thiocytidine biosynthesis TtcA family protein</fullName>
    </submittedName>
</protein>
<keyword evidence="1" id="KW-0808">Transferase</keyword>
<accession>A0AAE3AP48</accession>
<organism evidence="3 4">
    <name type="scientific">Brotaphodocola catenula</name>
    <dbReference type="NCBI Taxonomy" id="2885361"/>
    <lineage>
        <taxon>Bacteria</taxon>
        <taxon>Bacillati</taxon>
        <taxon>Bacillota</taxon>
        <taxon>Clostridia</taxon>
        <taxon>Lachnospirales</taxon>
        <taxon>Lachnospiraceae</taxon>
        <taxon>Brotaphodocola</taxon>
    </lineage>
</organism>
<dbReference type="InterPro" id="IPR011063">
    <property type="entry name" value="TilS/TtcA_N"/>
</dbReference>
<dbReference type="SUPFAM" id="SSF52402">
    <property type="entry name" value="Adenine nucleotide alpha hydrolases-like"/>
    <property type="match status" value="1"/>
</dbReference>
<dbReference type="InterPro" id="IPR035107">
    <property type="entry name" value="tRNA_thiolation_TtcA_Ctu1"/>
</dbReference>